<dbReference type="SUPFAM" id="SSF52540">
    <property type="entry name" value="P-loop containing nucleoside triphosphate hydrolases"/>
    <property type="match status" value="1"/>
</dbReference>
<dbReference type="GO" id="GO:0005886">
    <property type="term" value="C:plasma membrane"/>
    <property type="evidence" value="ECO:0007669"/>
    <property type="project" value="UniProtKB-SubCell"/>
</dbReference>
<evidence type="ECO:0000256" key="3">
    <source>
        <dbReference type="ARBA" id="ARBA00022475"/>
    </source>
</evidence>
<dbReference type="GO" id="GO:0015421">
    <property type="term" value="F:ABC-type oligopeptide transporter activity"/>
    <property type="evidence" value="ECO:0007669"/>
    <property type="project" value="TreeGrafter"/>
</dbReference>
<dbReference type="Pfam" id="PF00005">
    <property type="entry name" value="ABC_tran"/>
    <property type="match status" value="1"/>
</dbReference>
<dbReference type="InterPro" id="IPR027417">
    <property type="entry name" value="P-loop_NTPase"/>
</dbReference>
<keyword evidence="13" id="KW-1185">Reference proteome</keyword>
<name>A0AAJ6HU58_9ACTN</name>
<feature type="transmembrane region" description="Helical" evidence="9">
    <location>
        <begin position="157"/>
        <end position="176"/>
    </location>
</feature>
<dbReference type="KEGG" id="mprn:Q3V37_02875"/>
<feature type="transmembrane region" description="Helical" evidence="9">
    <location>
        <begin position="237"/>
        <end position="260"/>
    </location>
</feature>
<evidence type="ECO:0000259" key="10">
    <source>
        <dbReference type="PROSITE" id="PS50893"/>
    </source>
</evidence>
<dbReference type="GO" id="GO:0016887">
    <property type="term" value="F:ATP hydrolysis activity"/>
    <property type="evidence" value="ECO:0007669"/>
    <property type="project" value="InterPro"/>
</dbReference>
<dbReference type="FunFam" id="1.20.1560.10:FF:000040">
    <property type="entry name" value="Multidrug ABC transporter ATP-binding protein"/>
    <property type="match status" value="1"/>
</dbReference>
<feature type="transmembrane region" description="Helical" evidence="9">
    <location>
        <begin position="12"/>
        <end position="33"/>
    </location>
</feature>
<dbReference type="InterPro" id="IPR003439">
    <property type="entry name" value="ABC_transporter-like_ATP-bd"/>
</dbReference>
<feature type="transmembrane region" description="Helical" evidence="9">
    <location>
        <begin position="280"/>
        <end position="298"/>
    </location>
</feature>
<keyword evidence="7 9" id="KW-1133">Transmembrane helix</keyword>
<dbReference type="PANTHER" id="PTHR43394:SF1">
    <property type="entry name" value="ATP-BINDING CASSETTE SUB-FAMILY B MEMBER 10, MITOCHONDRIAL"/>
    <property type="match status" value="1"/>
</dbReference>
<evidence type="ECO:0000256" key="4">
    <source>
        <dbReference type="ARBA" id="ARBA00022692"/>
    </source>
</evidence>
<dbReference type="AlphaFoldDB" id="A0AAJ6HU58"/>
<reference evidence="12 13" key="1">
    <citation type="submission" date="2023-07" db="EMBL/GenBank/DDBJ databases">
        <title>Micromonospora profundi TRM 95458 converts glycerol to a new osmotic compound.</title>
        <authorList>
            <person name="Lu D."/>
        </authorList>
    </citation>
    <scope>NUCLEOTIDE SEQUENCE [LARGE SCALE GENOMIC DNA]</scope>
    <source>
        <strain evidence="12 13">TRM95458</strain>
    </source>
</reference>
<dbReference type="InterPro" id="IPR003593">
    <property type="entry name" value="AAA+_ATPase"/>
</dbReference>
<organism evidence="12 13">
    <name type="scientific">Micromonospora profundi</name>
    <dbReference type="NCBI Taxonomy" id="1420889"/>
    <lineage>
        <taxon>Bacteria</taxon>
        <taxon>Bacillati</taxon>
        <taxon>Actinomycetota</taxon>
        <taxon>Actinomycetes</taxon>
        <taxon>Micromonosporales</taxon>
        <taxon>Micromonosporaceae</taxon>
        <taxon>Micromonospora</taxon>
    </lineage>
</organism>
<dbReference type="SUPFAM" id="SSF90123">
    <property type="entry name" value="ABC transporter transmembrane region"/>
    <property type="match status" value="1"/>
</dbReference>
<dbReference type="RefSeq" id="WP_306272791.1">
    <property type="nucleotide sequence ID" value="NZ_CP130472.1"/>
</dbReference>
<feature type="domain" description="ABC transporter" evidence="10">
    <location>
        <begin position="334"/>
        <end position="569"/>
    </location>
</feature>
<dbReference type="PROSITE" id="PS50929">
    <property type="entry name" value="ABC_TM1F"/>
    <property type="match status" value="1"/>
</dbReference>
<evidence type="ECO:0000313" key="13">
    <source>
        <dbReference type="Proteomes" id="UP001235874"/>
    </source>
</evidence>
<evidence type="ECO:0000256" key="7">
    <source>
        <dbReference type="ARBA" id="ARBA00022989"/>
    </source>
</evidence>
<proteinExistence type="predicted"/>
<dbReference type="SMART" id="SM00382">
    <property type="entry name" value="AAA"/>
    <property type="match status" value="1"/>
</dbReference>
<dbReference type="InterPro" id="IPR039421">
    <property type="entry name" value="Type_1_exporter"/>
</dbReference>
<evidence type="ECO:0000256" key="1">
    <source>
        <dbReference type="ARBA" id="ARBA00004651"/>
    </source>
</evidence>
<dbReference type="FunFam" id="3.40.50.300:FF:000854">
    <property type="entry name" value="Multidrug ABC transporter ATP-binding protein"/>
    <property type="match status" value="1"/>
</dbReference>
<dbReference type="InterPro" id="IPR036640">
    <property type="entry name" value="ABC1_TM_sf"/>
</dbReference>
<dbReference type="PROSITE" id="PS50893">
    <property type="entry name" value="ABC_TRANSPORTER_2"/>
    <property type="match status" value="1"/>
</dbReference>
<gene>
    <name evidence="12" type="ORF">Q3V37_02875</name>
</gene>
<evidence type="ECO:0000256" key="9">
    <source>
        <dbReference type="SAM" id="Phobius"/>
    </source>
</evidence>
<feature type="domain" description="ABC transmembrane type-1" evidence="11">
    <location>
        <begin position="18"/>
        <end position="300"/>
    </location>
</feature>
<evidence type="ECO:0000259" key="11">
    <source>
        <dbReference type="PROSITE" id="PS50929"/>
    </source>
</evidence>
<sequence>MLIRLLRDQLGTYRRPLLAVVLLQFVGTMASLYLPSLNADIIDQGVARGDTDYIVRTGGWMLLVSLIQIICSIAAVYLGARIAMGFGRDVRARLFGHVNRFSAREVARLGAPSLITRNTNDVQQVQMLVLMSCTMLVAAPIMSVGGVVMALREDIGLSWLMLVSVPVLAIVLSAIIRRMVPGFRLMQTRIDTVNRVLREQITGIRVVRAFVREPYETDRFAVANADLTATALRTGRLMAMIFPVVMLVLNVSSVAVLWFGAQRVDAGAIQVGALTAFLQYLMQILMAVMMATFMMMMVPRAAVCAERIIEVLDTDSSVVPAAEPVTELPTRAELELRDVRFQYPGAVDPVLRDISFRATPGTTTAIIGSTGAGKTTLLSLIPRLVDVTGGAVLVDGVDVREMAPEELWRRIGLVPQRPYLFTGTVASNLRYGNPDATDEELWAALEIAQASEFVAQMPGGLEAPIAQGGSTVSGGQRQRLAIARALVRQPEIYLFDDSFSALDLGTDARLRAALRPVTAQSAVVIVAQRVSTIVDADQIIVLEDGGVVGVGRHAELVQTCPTYAEIVASQQTAEVPA</sequence>
<dbReference type="GO" id="GO:0005524">
    <property type="term" value="F:ATP binding"/>
    <property type="evidence" value="ECO:0007669"/>
    <property type="project" value="UniProtKB-KW"/>
</dbReference>
<evidence type="ECO:0000313" key="12">
    <source>
        <dbReference type="EMBL" id="WLS46247.1"/>
    </source>
</evidence>
<keyword evidence="3" id="KW-1003">Cell membrane</keyword>
<dbReference type="EMBL" id="CP130472">
    <property type="protein sequence ID" value="WLS46247.1"/>
    <property type="molecule type" value="Genomic_DNA"/>
</dbReference>
<dbReference type="Pfam" id="PF00664">
    <property type="entry name" value="ABC_membrane"/>
    <property type="match status" value="1"/>
</dbReference>
<keyword evidence="8 9" id="KW-0472">Membrane</keyword>
<feature type="transmembrane region" description="Helical" evidence="9">
    <location>
        <begin position="53"/>
        <end position="78"/>
    </location>
</feature>
<dbReference type="Proteomes" id="UP001235874">
    <property type="component" value="Chromosome"/>
</dbReference>
<dbReference type="InterPro" id="IPR017871">
    <property type="entry name" value="ABC_transporter-like_CS"/>
</dbReference>
<keyword evidence="2" id="KW-0813">Transport</keyword>
<protein>
    <submittedName>
        <fullName evidence="12">ABC transporter ATP-binding protein</fullName>
    </submittedName>
</protein>
<dbReference type="PANTHER" id="PTHR43394">
    <property type="entry name" value="ATP-DEPENDENT PERMEASE MDL1, MITOCHONDRIAL"/>
    <property type="match status" value="1"/>
</dbReference>
<dbReference type="PROSITE" id="PS00211">
    <property type="entry name" value="ABC_TRANSPORTER_1"/>
    <property type="match status" value="1"/>
</dbReference>
<feature type="transmembrane region" description="Helical" evidence="9">
    <location>
        <begin position="127"/>
        <end position="151"/>
    </location>
</feature>
<comment type="subcellular location">
    <subcellularLocation>
        <location evidence="1">Cell membrane</location>
        <topology evidence="1">Multi-pass membrane protein</topology>
    </subcellularLocation>
</comment>
<evidence type="ECO:0000256" key="8">
    <source>
        <dbReference type="ARBA" id="ARBA00023136"/>
    </source>
</evidence>
<accession>A0AAJ6HU58</accession>
<keyword evidence="4 9" id="KW-0812">Transmembrane</keyword>
<keyword evidence="5" id="KW-0547">Nucleotide-binding</keyword>
<evidence type="ECO:0000256" key="6">
    <source>
        <dbReference type="ARBA" id="ARBA00022840"/>
    </source>
</evidence>
<keyword evidence="6 12" id="KW-0067">ATP-binding</keyword>
<dbReference type="Gene3D" id="3.40.50.300">
    <property type="entry name" value="P-loop containing nucleotide triphosphate hydrolases"/>
    <property type="match status" value="1"/>
</dbReference>
<dbReference type="Gene3D" id="1.20.1560.10">
    <property type="entry name" value="ABC transporter type 1, transmembrane domain"/>
    <property type="match status" value="1"/>
</dbReference>
<evidence type="ECO:0000256" key="5">
    <source>
        <dbReference type="ARBA" id="ARBA00022741"/>
    </source>
</evidence>
<evidence type="ECO:0000256" key="2">
    <source>
        <dbReference type="ARBA" id="ARBA00022448"/>
    </source>
</evidence>
<dbReference type="CDD" id="cd18548">
    <property type="entry name" value="ABC_6TM_Tm287_like"/>
    <property type="match status" value="1"/>
</dbReference>
<dbReference type="InterPro" id="IPR011527">
    <property type="entry name" value="ABC1_TM_dom"/>
</dbReference>